<evidence type="ECO:0000313" key="1">
    <source>
        <dbReference type="EMBL" id="TRY65322.1"/>
    </source>
</evidence>
<dbReference type="EMBL" id="VCGU01000289">
    <property type="protein sequence ID" value="TRY65322.1"/>
    <property type="molecule type" value="Genomic_DNA"/>
</dbReference>
<organism evidence="1 2">
    <name type="scientific">Tigriopus californicus</name>
    <name type="common">Marine copepod</name>
    <dbReference type="NCBI Taxonomy" id="6832"/>
    <lineage>
        <taxon>Eukaryota</taxon>
        <taxon>Metazoa</taxon>
        <taxon>Ecdysozoa</taxon>
        <taxon>Arthropoda</taxon>
        <taxon>Crustacea</taxon>
        <taxon>Multicrustacea</taxon>
        <taxon>Hexanauplia</taxon>
        <taxon>Copepoda</taxon>
        <taxon>Harpacticoida</taxon>
        <taxon>Harpacticidae</taxon>
        <taxon>Tigriopus</taxon>
    </lineage>
</organism>
<dbReference type="SUPFAM" id="SSF48452">
    <property type="entry name" value="TPR-like"/>
    <property type="match status" value="1"/>
</dbReference>
<dbReference type="InterPro" id="IPR052004">
    <property type="entry name" value="Dynein_assembly_factor_4"/>
</dbReference>
<reference evidence="1 2" key="1">
    <citation type="journal article" date="2018" name="Nat. Ecol. Evol.">
        <title>Genomic signatures of mitonuclear coevolution across populations of Tigriopus californicus.</title>
        <authorList>
            <person name="Barreto F.S."/>
            <person name="Watson E.T."/>
            <person name="Lima T.G."/>
            <person name="Willett C.S."/>
            <person name="Edmands S."/>
            <person name="Li W."/>
            <person name="Burton R.S."/>
        </authorList>
    </citation>
    <scope>NUCLEOTIDE SEQUENCE [LARGE SCALE GENOMIC DNA]</scope>
    <source>
        <strain evidence="1 2">San Diego</strain>
    </source>
</reference>
<dbReference type="PANTHER" id="PTHR46492:SF1">
    <property type="entry name" value="DYNEIN AXONEMAL ASSEMBLY FACTOR 4"/>
    <property type="match status" value="1"/>
</dbReference>
<sequence>MVPRERFLNNRSACYLKAGNYHGTLEDCSQVLECLGKRGPMNNETAGKVHTRRSFALQELEMFREALIEMDAAIQYLPGNPSLIEMRERLREMVA</sequence>
<dbReference type="GO" id="GO:0036159">
    <property type="term" value="P:inner dynein arm assembly"/>
    <property type="evidence" value="ECO:0007669"/>
    <property type="project" value="TreeGrafter"/>
</dbReference>
<proteinExistence type="predicted"/>
<dbReference type="Proteomes" id="UP000318571">
    <property type="component" value="Unassembled WGS sequence"/>
</dbReference>
<dbReference type="InterPro" id="IPR011990">
    <property type="entry name" value="TPR-like_helical_dom_sf"/>
</dbReference>
<dbReference type="GO" id="GO:0036158">
    <property type="term" value="P:outer dynein arm assembly"/>
    <property type="evidence" value="ECO:0007669"/>
    <property type="project" value="TreeGrafter"/>
</dbReference>
<dbReference type="GO" id="GO:0003341">
    <property type="term" value="P:cilium movement"/>
    <property type="evidence" value="ECO:0007669"/>
    <property type="project" value="TreeGrafter"/>
</dbReference>
<gene>
    <name evidence="1" type="ORF">TCAL_16465</name>
</gene>
<dbReference type="AlphaFoldDB" id="A0A553NIQ6"/>
<evidence type="ECO:0000313" key="2">
    <source>
        <dbReference type="Proteomes" id="UP000318571"/>
    </source>
</evidence>
<protein>
    <submittedName>
        <fullName evidence="1">Uncharacterized protein</fullName>
    </submittedName>
</protein>
<comment type="caution">
    <text evidence="1">The sequence shown here is derived from an EMBL/GenBank/DDBJ whole genome shotgun (WGS) entry which is preliminary data.</text>
</comment>
<dbReference type="STRING" id="6832.A0A553NIQ6"/>
<accession>A0A553NIQ6</accession>
<dbReference type="Gene3D" id="1.25.40.10">
    <property type="entry name" value="Tetratricopeptide repeat domain"/>
    <property type="match status" value="1"/>
</dbReference>
<name>A0A553NIQ6_TIGCA</name>
<keyword evidence="2" id="KW-1185">Reference proteome</keyword>
<dbReference type="PANTHER" id="PTHR46492">
    <property type="entry name" value="DYNEIN ASSEMBLY FACTOR 4, AXONEMAL"/>
    <property type="match status" value="1"/>
</dbReference>